<comment type="subcellular location">
    <subcellularLocation>
        <location evidence="1">Cell membrane</location>
    </subcellularLocation>
</comment>
<dbReference type="InterPro" id="IPR001173">
    <property type="entry name" value="Glyco_trans_2-like"/>
</dbReference>
<evidence type="ECO:0000256" key="1">
    <source>
        <dbReference type="ARBA" id="ARBA00004236"/>
    </source>
</evidence>
<gene>
    <name evidence="8" type="ORF">SLNSH_16475</name>
</gene>
<organism evidence="8 9">
    <name type="scientific">Alsobacter soli</name>
    <dbReference type="NCBI Taxonomy" id="2109933"/>
    <lineage>
        <taxon>Bacteria</taxon>
        <taxon>Pseudomonadati</taxon>
        <taxon>Pseudomonadota</taxon>
        <taxon>Alphaproteobacteria</taxon>
        <taxon>Hyphomicrobiales</taxon>
        <taxon>Alsobacteraceae</taxon>
        <taxon>Alsobacter</taxon>
    </lineage>
</organism>
<dbReference type="Gene3D" id="3.90.550.10">
    <property type="entry name" value="Spore Coat Polysaccharide Biosynthesis Protein SpsA, Chain A"/>
    <property type="match status" value="1"/>
</dbReference>
<evidence type="ECO:0000256" key="6">
    <source>
        <dbReference type="SAM" id="Phobius"/>
    </source>
</evidence>
<keyword evidence="4 8" id="KW-0808">Transferase</keyword>
<evidence type="ECO:0000256" key="4">
    <source>
        <dbReference type="ARBA" id="ARBA00022679"/>
    </source>
</evidence>
<dbReference type="SUPFAM" id="SSF53448">
    <property type="entry name" value="Nucleotide-diphospho-sugar transferases"/>
    <property type="match status" value="1"/>
</dbReference>
<evidence type="ECO:0000256" key="3">
    <source>
        <dbReference type="ARBA" id="ARBA00022676"/>
    </source>
</evidence>
<keyword evidence="6" id="KW-1133">Transmembrane helix</keyword>
<sequence length="335" mass="36815">MRVTIGIKALNEERRIADAISSALRALEPFDGEVILADSGSRDRTVEIARAMPVRIVQLADQSQRCCGAGAQLAFQQARGDYFYLLDGDMVLNPAFLPAAVDFLERNPEFAGVAGAVREVHTDNAEFQIRAQAVAGGEGWRAGLVDRLDCGGLYRVSAIREVGYFADRNLHAFEEFDLGARLQARGWKLARLDAPGVDHYGHQQSGYRLLWARLRSGYAGAAGEVLRAALGREHLGIVLRRLSHVRNAVAVAAWWIVLAALALNPWMTPGSRLLALLALLAAPMAFLAWRRRSLRLGLYSLASWNIGAFAFFQGLFRRRAPPEQPLSLITITPSD</sequence>
<evidence type="ECO:0000256" key="2">
    <source>
        <dbReference type="ARBA" id="ARBA00022475"/>
    </source>
</evidence>
<dbReference type="Pfam" id="PF00535">
    <property type="entry name" value="Glycos_transf_2"/>
    <property type="match status" value="1"/>
</dbReference>
<keyword evidence="9" id="KW-1185">Reference proteome</keyword>
<dbReference type="PANTHER" id="PTHR43646">
    <property type="entry name" value="GLYCOSYLTRANSFERASE"/>
    <property type="match status" value="1"/>
</dbReference>
<protein>
    <submittedName>
        <fullName evidence="8">Glycosyl transferase</fullName>
    </submittedName>
</protein>
<dbReference type="EMBL" id="PVZS01000019">
    <property type="protein sequence ID" value="PSC03923.1"/>
    <property type="molecule type" value="Genomic_DNA"/>
</dbReference>
<dbReference type="GO" id="GO:0005886">
    <property type="term" value="C:plasma membrane"/>
    <property type="evidence" value="ECO:0007669"/>
    <property type="project" value="UniProtKB-SubCell"/>
</dbReference>
<comment type="caution">
    <text evidence="8">The sequence shown here is derived from an EMBL/GenBank/DDBJ whole genome shotgun (WGS) entry which is preliminary data.</text>
</comment>
<dbReference type="PANTHER" id="PTHR43646:SF2">
    <property type="entry name" value="GLYCOSYLTRANSFERASE 2-LIKE DOMAIN-CONTAINING PROTEIN"/>
    <property type="match status" value="1"/>
</dbReference>
<dbReference type="AlphaFoldDB" id="A0A2T1HQK1"/>
<reference evidence="9" key="1">
    <citation type="submission" date="2018-03" db="EMBL/GenBank/DDBJ databases">
        <authorList>
            <person name="Sun L."/>
            <person name="Liu H."/>
            <person name="Chen W."/>
            <person name="Huang K."/>
            <person name="Liu W."/>
            <person name="Gao X."/>
        </authorList>
    </citation>
    <scope>NUCLEOTIDE SEQUENCE [LARGE SCALE GENOMIC DNA]</scope>
    <source>
        <strain evidence="9">SH9</strain>
    </source>
</reference>
<accession>A0A2T1HQK1</accession>
<keyword evidence="3" id="KW-0328">Glycosyltransferase</keyword>
<proteinExistence type="predicted"/>
<keyword evidence="5 6" id="KW-0472">Membrane</keyword>
<evidence type="ECO:0000256" key="5">
    <source>
        <dbReference type="ARBA" id="ARBA00023136"/>
    </source>
</evidence>
<dbReference type="Proteomes" id="UP000239772">
    <property type="component" value="Unassembled WGS sequence"/>
</dbReference>
<keyword evidence="2" id="KW-1003">Cell membrane</keyword>
<keyword evidence="6" id="KW-0812">Transmembrane</keyword>
<evidence type="ECO:0000259" key="7">
    <source>
        <dbReference type="Pfam" id="PF00535"/>
    </source>
</evidence>
<evidence type="ECO:0000313" key="9">
    <source>
        <dbReference type="Proteomes" id="UP000239772"/>
    </source>
</evidence>
<evidence type="ECO:0000313" key="8">
    <source>
        <dbReference type="EMBL" id="PSC03923.1"/>
    </source>
</evidence>
<feature type="transmembrane region" description="Helical" evidence="6">
    <location>
        <begin position="248"/>
        <end position="267"/>
    </location>
</feature>
<feature type="transmembrane region" description="Helical" evidence="6">
    <location>
        <begin position="273"/>
        <end position="289"/>
    </location>
</feature>
<feature type="domain" description="Glycosyltransferase 2-like" evidence="7">
    <location>
        <begin position="5"/>
        <end position="146"/>
    </location>
</feature>
<dbReference type="OrthoDB" id="8416156at2"/>
<dbReference type="GO" id="GO:0016757">
    <property type="term" value="F:glycosyltransferase activity"/>
    <property type="evidence" value="ECO:0007669"/>
    <property type="project" value="UniProtKB-KW"/>
</dbReference>
<feature type="transmembrane region" description="Helical" evidence="6">
    <location>
        <begin position="296"/>
        <end position="316"/>
    </location>
</feature>
<name>A0A2T1HQK1_9HYPH</name>
<dbReference type="InterPro" id="IPR029044">
    <property type="entry name" value="Nucleotide-diphossugar_trans"/>
</dbReference>